<keyword evidence="2" id="KW-1185">Reference proteome</keyword>
<proteinExistence type="predicted"/>
<reference evidence="1" key="1">
    <citation type="submission" date="2020-08" db="EMBL/GenBank/DDBJ databases">
        <title>Multicomponent nature underlies the extraordinary mechanical properties of spider dragline silk.</title>
        <authorList>
            <person name="Kono N."/>
            <person name="Nakamura H."/>
            <person name="Mori M."/>
            <person name="Yoshida Y."/>
            <person name="Ohtoshi R."/>
            <person name="Malay A.D."/>
            <person name="Moran D.A.P."/>
            <person name="Tomita M."/>
            <person name="Numata K."/>
            <person name="Arakawa K."/>
        </authorList>
    </citation>
    <scope>NUCLEOTIDE SEQUENCE</scope>
</reference>
<evidence type="ECO:0000313" key="1">
    <source>
        <dbReference type="EMBL" id="GFY11017.1"/>
    </source>
</evidence>
<sequence length="81" mass="8853">MWHKRPLAASAVSADIFMDDLISGCSIISSAKQLKHELIFLFSGAGMQLPKWSSNCIELVSNFNVSDGDVSLRIPDETKAL</sequence>
<protein>
    <submittedName>
        <fullName evidence="1">Uncharacterized protein</fullName>
    </submittedName>
</protein>
<dbReference type="Proteomes" id="UP000887159">
    <property type="component" value="Unassembled WGS sequence"/>
</dbReference>
<organism evidence="1 2">
    <name type="scientific">Trichonephila clavipes</name>
    <name type="common">Golden silk orbweaver</name>
    <name type="synonym">Nephila clavipes</name>
    <dbReference type="NCBI Taxonomy" id="2585209"/>
    <lineage>
        <taxon>Eukaryota</taxon>
        <taxon>Metazoa</taxon>
        <taxon>Ecdysozoa</taxon>
        <taxon>Arthropoda</taxon>
        <taxon>Chelicerata</taxon>
        <taxon>Arachnida</taxon>
        <taxon>Araneae</taxon>
        <taxon>Araneomorphae</taxon>
        <taxon>Entelegynae</taxon>
        <taxon>Araneoidea</taxon>
        <taxon>Nephilidae</taxon>
        <taxon>Trichonephila</taxon>
    </lineage>
</organism>
<dbReference type="AlphaFoldDB" id="A0A8X6VAF5"/>
<gene>
    <name evidence="1" type="primary">AVEN_255274_1</name>
    <name evidence="1" type="ORF">TNCV_2201251</name>
</gene>
<name>A0A8X6VAF5_TRICX</name>
<evidence type="ECO:0000313" key="2">
    <source>
        <dbReference type="Proteomes" id="UP000887159"/>
    </source>
</evidence>
<dbReference type="EMBL" id="BMAU01021303">
    <property type="protein sequence ID" value="GFY11017.1"/>
    <property type="molecule type" value="Genomic_DNA"/>
</dbReference>
<comment type="caution">
    <text evidence="1">The sequence shown here is derived from an EMBL/GenBank/DDBJ whole genome shotgun (WGS) entry which is preliminary data.</text>
</comment>
<accession>A0A8X6VAF5</accession>